<sequence length="357" mass="40141">MVARSLLLRQLASCRRPLPVVAYSPRRLNSSGSTSQPPPSPAKVPAPHEKSWLTRQVETSPRAKRAVLALAKAMGYGSAKQLGGRRSFVLYEKVCAVKPDEDAAYWQKECYLPPTFQSWFTITNLHLWMLTVRLRALPEEHGKHYIQALLDHFFLDIEDRIRDVLQPKLEPSPPYTFRSDFYVNPNAATPGKHLTARALARAPDKIVTQQMKIFKEQWAGLGMAFDLGMVQGDMEMAAAIWRNVLGARGAQGIEYPDPTATEPSTPKFRRSVNLVGGEVVNVSKVDFSKEEATDDGSGVHDFSPSEVDKYLSYPDVMLDLTVYIRRELARLDKLSDREVMYGDWSQLKFGPIKSKSS</sequence>
<protein>
    <recommendedName>
        <fullName evidence="3">Ubiquinol-cytochrome c chaperone domain-containing protein</fullName>
    </recommendedName>
</protein>
<dbReference type="AlphaFoldDB" id="A0A5C3KSW6"/>
<evidence type="ECO:0000313" key="5">
    <source>
        <dbReference type="Proteomes" id="UP000307440"/>
    </source>
</evidence>
<proteinExistence type="inferred from homology"/>
<keyword evidence="5" id="KW-1185">Reference proteome</keyword>
<dbReference type="GO" id="GO:0034551">
    <property type="term" value="P:mitochondrial respiratory chain complex III assembly"/>
    <property type="evidence" value="ECO:0007669"/>
    <property type="project" value="TreeGrafter"/>
</dbReference>
<feature type="domain" description="Ubiquinol-cytochrome c chaperone" evidence="3">
    <location>
        <begin position="203"/>
        <end position="248"/>
    </location>
</feature>
<dbReference type="STRING" id="230819.A0A5C3KSW6"/>
<dbReference type="InterPro" id="IPR021150">
    <property type="entry name" value="Ubiq_cyt_c_chap"/>
</dbReference>
<evidence type="ECO:0000256" key="2">
    <source>
        <dbReference type="SAM" id="MobiDB-lite"/>
    </source>
</evidence>
<evidence type="ECO:0000256" key="1">
    <source>
        <dbReference type="ARBA" id="ARBA00006407"/>
    </source>
</evidence>
<accession>A0A5C3KSW6</accession>
<reference evidence="4 5" key="1">
    <citation type="journal article" date="2019" name="Nat. Ecol. Evol.">
        <title>Megaphylogeny resolves global patterns of mushroom evolution.</title>
        <authorList>
            <person name="Varga T."/>
            <person name="Krizsan K."/>
            <person name="Foldi C."/>
            <person name="Dima B."/>
            <person name="Sanchez-Garcia M."/>
            <person name="Sanchez-Ramirez S."/>
            <person name="Szollosi G.J."/>
            <person name="Szarkandi J.G."/>
            <person name="Papp V."/>
            <person name="Albert L."/>
            <person name="Andreopoulos W."/>
            <person name="Angelini C."/>
            <person name="Antonin V."/>
            <person name="Barry K.W."/>
            <person name="Bougher N.L."/>
            <person name="Buchanan P."/>
            <person name="Buyck B."/>
            <person name="Bense V."/>
            <person name="Catcheside P."/>
            <person name="Chovatia M."/>
            <person name="Cooper J."/>
            <person name="Damon W."/>
            <person name="Desjardin D."/>
            <person name="Finy P."/>
            <person name="Geml J."/>
            <person name="Haridas S."/>
            <person name="Hughes K."/>
            <person name="Justo A."/>
            <person name="Karasinski D."/>
            <person name="Kautmanova I."/>
            <person name="Kiss B."/>
            <person name="Kocsube S."/>
            <person name="Kotiranta H."/>
            <person name="LaButti K.M."/>
            <person name="Lechner B.E."/>
            <person name="Liimatainen K."/>
            <person name="Lipzen A."/>
            <person name="Lukacs Z."/>
            <person name="Mihaltcheva S."/>
            <person name="Morgado L.N."/>
            <person name="Niskanen T."/>
            <person name="Noordeloos M.E."/>
            <person name="Ohm R.A."/>
            <person name="Ortiz-Santana B."/>
            <person name="Ovrebo C."/>
            <person name="Racz N."/>
            <person name="Riley R."/>
            <person name="Savchenko A."/>
            <person name="Shiryaev A."/>
            <person name="Soop K."/>
            <person name="Spirin V."/>
            <person name="Szebenyi C."/>
            <person name="Tomsovsky M."/>
            <person name="Tulloss R.E."/>
            <person name="Uehling J."/>
            <person name="Grigoriev I.V."/>
            <person name="Vagvolgyi C."/>
            <person name="Papp T."/>
            <person name="Martin F.M."/>
            <person name="Miettinen O."/>
            <person name="Hibbett D.S."/>
            <person name="Nagy L.G."/>
        </authorList>
    </citation>
    <scope>NUCLEOTIDE SEQUENCE [LARGE SCALE GENOMIC DNA]</scope>
    <source>
        <strain evidence="4 5">CBS 121175</strain>
    </source>
</reference>
<dbReference type="EMBL" id="ML210220">
    <property type="protein sequence ID" value="TFK23347.1"/>
    <property type="molecule type" value="Genomic_DNA"/>
</dbReference>
<dbReference type="InterPro" id="IPR007129">
    <property type="entry name" value="Ubiqinol_cyt_c_chaperone_CPB3"/>
</dbReference>
<dbReference type="Proteomes" id="UP000307440">
    <property type="component" value="Unassembled WGS sequence"/>
</dbReference>
<dbReference type="PANTHER" id="PTHR12184">
    <property type="entry name" value="UBIQUINOL-CYTOCHROME C REDUCTASE COMPLEX ASSEMBLY FACTOR 1 FAMILY MEMBER"/>
    <property type="match status" value="1"/>
</dbReference>
<organism evidence="4 5">
    <name type="scientific">Coprinopsis marcescibilis</name>
    <name type="common">Agaric fungus</name>
    <name type="synonym">Psathyrella marcescibilis</name>
    <dbReference type="NCBI Taxonomy" id="230819"/>
    <lineage>
        <taxon>Eukaryota</taxon>
        <taxon>Fungi</taxon>
        <taxon>Dikarya</taxon>
        <taxon>Basidiomycota</taxon>
        <taxon>Agaricomycotina</taxon>
        <taxon>Agaricomycetes</taxon>
        <taxon>Agaricomycetidae</taxon>
        <taxon>Agaricales</taxon>
        <taxon>Agaricineae</taxon>
        <taxon>Psathyrellaceae</taxon>
        <taxon>Coprinopsis</taxon>
    </lineage>
</organism>
<evidence type="ECO:0000259" key="3">
    <source>
        <dbReference type="Pfam" id="PF03981"/>
    </source>
</evidence>
<feature type="region of interest" description="Disordered" evidence="2">
    <location>
        <begin position="25"/>
        <end position="55"/>
    </location>
</feature>
<comment type="similarity">
    <text evidence="1">Belongs to the CBP3 family.</text>
</comment>
<name>A0A5C3KSW6_COPMA</name>
<feature type="domain" description="Ubiquinol-cytochrome c chaperone" evidence="3">
    <location>
        <begin position="109"/>
        <end position="164"/>
    </location>
</feature>
<dbReference type="OrthoDB" id="10253878at2759"/>
<evidence type="ECO:0000313" key="4">
    <source>
        <dbReference type="EMBL" id="TFK23347.1"/>
    </source>
</evidence>
<dbReference type="GO" id="GO:0005739">
    <property type="term" value="C:mitochondrion"/>
    <property type="evidence" value="ECO:0007669"/>
    <property type="project" value="TreeGrafter"/>
</dbReference>
<gene>
    <name evidence="4" type="ORF">FA15DRAFT_594332</name>
</gene>
<dbReference type="Pfam" id="PF03981">
    <property type="entry name" value="Ubiq_cyt_C_chap"/>
    <property type="match status" value="2"/>
</dbReference>
<dbReference type="PANTHER" id="PTHR12184:SF1">
    <property type="entry name" value="UBIQUINOL-CYTOCHROME-C REDUCTASE COMPLEX ASSEMBLY FACTOR 1"/>
    <property type="match status" value="1"/>
</dbReference>